<dbReference type="InterPro" id="IPR013321">
    <property type="entry name" value="Arc_rbn_hlx_hlx"/>
</dbReference>
<accession>A0A6N7RRR1</accession>
<gene>
    <name evidence="1" type="ORF">GJG86_16585</name>
</gene>
<comment type="caution">
    <text evidence="1">The sequence shown here is derived from an EMBL/GenBank/DDBJ whole genome shotgun (WGS) entry which is preliminary data.</text>
</comment>
<name>A0A6N7RRR1_9ACTN</name>
<protein>
    <submittedName>
        <fullName evidence="1">Translation repressor RelB</fullName>
    </submittedName>
</protein>
<dbReference type="Gene3D" id="1.10.1220.10">
    <property type="entry name" value="Met repressor-like"/>
    <property type="match status" value="1"/>
</dbReference>
<proteinExistence type="predicted"/>
<dbReference type="AlphaFoldDB" id="A0A6N7RRR1"/>
<dbReference type="EMBL" id="VTFY01000022">
    <property type="protein sequence ID" value="MRX84095.1"/>
    <property type="molecule type" value="Genomic_DNA"/>
</dbReference>
<organism evidence="1 2">
    <name type="scientific">Eggerthella guodeyinii</name>
    <dbReference type="NCBI Taxonomy" id="2690837"/>
    <lineage>
        <taxon>Bacteria</taxon>
        <taxon>Bacillati</taxon>
        <taxon>Actinomycetota</taxon>
        <taxon>Coriobacteriia</taxon>
        <taxon>Eggerthellales</taxon>
        <taxon>Eggerthellaceae</taxon>
        <taxon>Eggerthella</taxon>
    </lineage>
</organism>
<evidence type="ECO:0000313" key="1">
    <source>
        <dbReference type="EMBL" id="MRX84095.1"/>
    </source>
</evidence>
<keyword evidence="2" id="KW-1185">Reference proteome</keyword>
<evidence type="ECO:0000313" key="2">
    <source>
        <dbReference type="Proteomes" id="UP000438093"/>
    </source>
</evidence>
<reference evidence="2" key="1">
    <citation type="submission" date="2019-08" db="EMBL/GenBank/DDBJ databases">
        <title>Arthrobacter sp. nov., isolated from plateau pika and Tibetan wild ass.</title>
        <authorList>
            <person name="Ge Y."/>
        </authorList>
    </citation>
    <scope>NUCLEOTIDE SEQUENCE [LARGE SCALE GENOMIC DNA]</scope>
    <source>
        <strain evidence="2">HF-4214</strain>
    </source>
</reference>
<sequence>MCYTASIIIRSKGAAMAGTQMNLRIDAQVKERGDAALAEAGYTPSQAVRAIWTFAAEHAHDPHAIKGLLRQAEAERDPGREERIEAKRRALERGLCLHDRLEAALGPLPPCDQRDLPDRELRGEALLSRWEQRGLA</sequence>
<dbReference type="GO" id="GO:0006355">
    <property type="term" value="P:regulation of DNA-templated transcription"/>
    <property type="evidence" value="ECO:0007669"/>
    <property type="project" value="InterPro"/>
</dbReference>
<dbReference type="Proteomes" id="UP000438093">
    <property type="component" value="Unassembled WGS sequence"/>
</dbReference>